<dbReference type="EMBL" id="LQRA01000072">
    <property type="protein sequence ID" value="KZE75395.1"/>
    <property type="molecule type" value="Genomic_DNA"/>
</dbReference>
<feature type="transmembrane region" description="Helical" evidence="6">
    <location>
        <begin position="139"/>
        <end position="158"/>
    </location>
</feature>
<comment type="similarity">
    <text evidence="2">Belongs to the TMEM86 family.</text>
</comment>
<keyword evidence="8" id="KW-1185">Reference proteome</keyword>
<feature type="transmembrane region" description="Helical" evidence="6">
    <location>
        <begin position="32"/>
        <end position="50"/>
    </location>
</feature>
<accession>A0A161S7K2</accession>
<name>A0A161S7K2_9BACL</name>
<evidence type="ECO:0000313" key="8">
    <source>
        <dbReference type="Proteomes" id="UP000076563"/>
    </source>
</evidence>
<evidence type="ECO:0000256" key="5">
    <source>
        <dbReference type="ARBA" id="ARBA00023136"/>
    </source>
</evidence>
<dbReference type="PANTHER" id="PTHR31885:SF6">
    <property type="entry name" value="GH04784P"/>
    <property type="match status" value="1"/>
</dbReference>
<comment type="subcellular location">
    <subcellularLocation>
        <location evidence="1">Membrane</location>
        <topology evidence="1">Multi-pass membrane protein</topology>
    </subcellularLocation>
</comment>
<keyword evidence="4 6" id="KW-1133">Transmembrane helix</keyword>
<organism evidence="7 8">
    <name type="scientific">Paenibacillus elgii</name>
    <dbReference type="NCBI Taxonomy" id="189691"/>
    <lineage>
        <taxon>Bacteria</taxon>
        <taxon>Bacillati</taxon>
        <taxon>Bacillota</taxon>
        <taxon>Bacilli</taxon>
        <taxon>Bacillales</taxon>
        <taxon>Paenibacillaceae</taxon>
        <taxon>Paenibacillus</taxon>
    </lineage>
</organism>
<dbReference type="RefSeq" id="WP_063184870.1">
    <property type="nucleotide sequence ID" value="NZ_CP121215.1"/>
</dbReference>
<evidence type="ECO:0000256" key="1">
    <source>
        <dbReference type="ARBA" id="ARBA00004141"/>
    </source>
</evidence>
<evidence type="ECO:0000256" key="6">
    <source>
        <dbReference type="SAM" id="Phobius"/>
    </source>
</evidence>
<keyword evidence="5 6" id="KW-0472">Membrane</keyword>
<dbReference type="eggNOG" id="COG3714">
    <property type="taxonomic scope" value="Bacteria"/>
</dbReference>
<evidence type="ECO:0000256" key="2">
    <source>
        <dbReference type="ARBA" id="ARBA00007375"/>
    </source>
</evidence>
<dbReference type="GO" id="GO:0016787">
    <property type="term" value="F:hydrolase activity"/>
    <property type="evidence" value="ECO:0007669"/>
    <property type="project" value="TreeGrafter"/>
</dbReference>
<dbReference type="InterPro" id="IPR012506">
    <property type="entry name" value="TMEM86B-like"/>
</dbReference>
<feature type="transmembrane region" description="Helical" evidence="6">
    <location>
        <begin position="57"/>
        <end position="74"/>
    </location>
</feature>
<dbReference type="STRING" id="1007103.GCA_000213315_01345"/>
<evidence type="ECO:0008006" key="9">
    <source>
        <dbReference type="Google" id="ProtNLM"/>
    </source>
</evidence>
<dbReference type="Pfam" id="PF07947">
    <property type="entry name" value="YhhN"/>
    <property type="match status" value="1"/>
</dbReference>
<keyword evidence="3 6" id="KW-0812">Transmembrane</keyword>
<feature type="transmembrane region" description="Helical" evidence="6">
    <location>
        <begin position="188"/>
        <end position="207"/>
    </location>
</feature>
<dbReference type="AlphaFoldDB" id="A0A161S7K2"/>
<protein>
    <recommendedName>
        <fullName evidence="9">Lysoplasmalogenase</fullName>
    </recommendedName>
</protein>
<sequence>MYRKLLPAAILCSGAAYLIAMAAENLLLRWILKPGTMLLIIALALTAVPFSRVYRRLMLAGLGFSVVGDALLLLPGNQWFALGVGSFLIAHVFYILALLTRRRPTLARLLSLLPIVAYGVGLLTGLHDGMFASPGNGSLWIPIVVYVAVISVMVWTAVLSGSRSAAIGSILFFLSDSLLAWNKFVTPMAWAGYGVMVTYYLAQYLMARSVEAPRLIPSSVRVAESR</sequence>
<reference evidence="8" key="1">
    <citation type="submission" date="2016-01" db="EMBL/GenBank/DDBJ databases">
        <title>Draft genome of Chromobacterium sp. F49.</title>
        <authorList>
            <person name="Hong K.W."/>
        </authorList>
    </citation>
    <scope>NUCLEOTIDE SEQUENCE [LARGE SCALE GENOMIC DNA]</scope>
    <source>
        <strain evidence="8">M63</strain>
    </source>
</reference>
<proteinExistence type="inferred from homology"/>
<evidence type="ECO:0000313" key="7">
    <source>
        <dbReference type="EMBL" id="KZE75395.1"/>
    </source>
</evidence>
<comment type="caution">
    <text evidence="7">The sequence shown here is derived from an EMBL/GenBank/DDBJ whole genome shotgun (WGS) entry which is preliminary data.</text>
</comment>
<dbReference type="Proteomes" id="UP000076563">
    <property type="component" value="Unassembled WGS sequence"/>
</dbReference>
<gene>
    <name evidence="7" type="ORF">AV654_26885</name>
</gene>
<feature type="transmembrane region" description="Helical" evidence="6">
    <location>
        <begin position="80"/>
        <end position="99"/>
    </location>
</feature>
<dbReference type="OrthoDB" id="5592477at2"/>
<dbReference type="GO" id="GO:0016020">
    <property type="term" value="C:membrane"/>
    <property type="evidence" value="ECO:0007669"/>
    <property type="project" value="UniProtKB-SubCell"/>
</dbReference>
<evidence type="ECO:0000256" key="3">
    <source>
        <dbReference type="ARBA" id="ARBA00022692"/>
    </source>
</evidence>
<dbReference type="PANTHER" id="PTHR31885">
    <property type="entry name" value="GH04784P"/>
    <property type="match status" value="1"/>
</dbReference>
<feature type="transmembrane region" description="Helical" evidence="6">
    <location>
        <begin position="106"/>
        <end position="127"/>
    </location>
</feature>
<evidence type="ECO:0000256" key="4">
    <source>
        <dbReference type="ARBA" id="ARBA00022989"/>
    </source>
</evidence>